<dbReference type="SUPFAM" id="SSF53335">
    <property type="entry name" value="S-adenosyl-L-methionine-dependent methyltransferases"/>
    <property type="match status" value="1"/>
</dbReference>
<dbReference type="GO" id="GO:0032259">
    <property type="term" value="P:methylation"/>
    <property type="evidence" value="ECO:0007669"/>
    <property type="project" value="UniProtKB-KW"/>
</dbReference>
<comment type="similarity">
    <text evidence="1">Belongs to the N(4)/N(6)-methyltransferase family.</text>
</comment>
<feature type="domain" description="DNA methylase N-4/N-6" evidence="6">
    <location>
        <begin position="121"/>
        <end position="496"/>
    </location>
</feature>
<dbReference type="RefSeq" id="WP_099720966.1">
    <property type="nucleotide sequence ID" value="NZ_CP018044.1"/>
</dbReference>
<evidence type="ECO:0000256" key="5">
    <source>
        <dbReference type="SAM" id="MobiDB-lite"/>
    </source>
</evidence>
<evidence type="ECO:0000256" key="1">
    <source>
        <dbReference type="ARBA" id="ARBA00006594"/>
    </source>
</evidence>
<keyword evidence="4" id="KW-0949">S-adenosyl-L-methionine</keyword>
<dbReference type="REBASE" id="225303">
    <property type="entry name" value="M.BchFMB1ORF2585P"/>
</dbReference>
<feature type="compositionally biased region" description="Basic and acidic residues" evidence="5">
    <location>
        <begin position="1"/>
        <end position="11"/>
    </location>
</feature>
<evidence type="ECO:0000256" key="4">
    <source>
        <dbReference type="ARBA" id="ARBA00022691"/>
    </source>
</evidence>
<evidence type="ECO:0000313" key="7">
    <source>
        <dbReference type="EMBL" id="ATU19997.1"/>
    </source>
</evidence>
<organism evidence="7 8">
    <name type="scientific">Bifidobacterium choerinum</name>
    <dbReference type="NCBI Taxonomy" id="35760"/>
    <lineage>
        <taxon>Bacteria</taxon>
        <taxon>Bacillati</taxon>
        <taxon>Actinomycetota</taxon>
        <taxon>Actinomycetes</taxon>
        <taxon>Bifidobacteriales</taxon>
        <taxon>Bifidobacteriaceae</taxon>
        <taxon>Bifidobacterium</taxon>
    </lineage>
</organism>
<dbReference type="Pfam" id="PF01555">
    <property type="entry name" value="N6_N4_Mtase"/>
    <property type="match status" value="1"/>
</dbReference>
<evidence type="ECO:0000256" key="3">
    <source>
        <dbReference type="ARBA" id="ARBA00022679"/>
    </source>
</evidence>
<protein>
    <recommendedName>
        <fullName evidence="6">DNA methylase N-4/N-6 domain-containing protein</fullName>
    </recommendedName>
</protein>
<dbReference type="PIRSF" id="PIRSF015855">
    <property type="entry name" value="TypeIII_Mtase_mKpnI"/>
    <property type="match status" value="1"/>
</dbReference>
<dbReference type="Gene3D" id="3.40.50.150">
    <property type="entry name" value="Vaccinia Virus protein VP39"/>
    <property type="match status" value="1"/>
</dbReference>
<accession>A0A2D3D4E4</accession>
<evidence type="ECO:0000256" key="2">
    <source>
        <dbReference type="ARBA" id="ARBA00022603"/>
    </source>
</evidence>
<keyword evidence="3" id="KW-0808">Transferase</keyword>
<dbReference type="InterPro" id="IPR029063">
    <property type="entry name" value="SAM-dependent_MTases_sf"/>
</dbReference>
<gene>
    <name evidence="7" type="ORF">BcFMB_02585</name>
</gene>
<dbReference type="AlphaFoldDB" id="A0A2D3D4E4"/>
<name>A0A2D3D4E4_9BIFI</name>
<sequence length="674" mass="77390">MNERPEVKLDQLDTESQNPDSSRAERLRELFPEAVTEGTGDIDFDKLRELLGEHINTGKERYAFTWPGKHEAIRQSQTPSTATLRPLKEKSVDWDTTENLYIEGDNLEVLKLLQRSYHGQVDMIYIDPPYNTGNDFVYKDSFGDTIENYREQTGQEHASNPETNGRFHSNWLNMMYPRLRLARELLAPTGVIFISIDDHESMNLRKAGDEIFGENCFVADIAWQRTYSPRNDAKGIPSEVEHILVWSRMPNWNPHKLERTAEMDAKYKNPDNDMQAWTSDNPFAPGAATHQGMVYAIQNPFTGNLIYPANTSCWRYQQDQMLDYMNGWCEYKLEDIHDEAKRAEICGIPEEDVRSNVQAIMLAQPLEESRQHAQAVLERGQWPRFYFTKNGLGGIRRKTYLDSVGGRLPTNFWPYAETGHTDEAKKEIKRLFEGKMPFDTPKPSRLIRRMLDITTDKNSLIMDFFSGSATTADAVMQANQKDDGQRRYILVQIPEETTSGYGTLCDIGEERIRRAARNLTEEQVDTNQPTLEETEPAYLDTGFRVFALDSSNLKSDEYTPGQELDIDLVKRGRTNDDLLFEVMLRWGLDLSLPVETKECNGYEYLSVAEGELVCCMNDGLTVEVIEHIVNTDDKPRRVFIPDHVFGEQNNLKLNIVDALRRASSEGQEIELRTV</sequence>
<dbReference type="InterPro" id="IPR002295">
    <property type="entry name" value="N4/N6-MTase_EcoPI_Mod-like"/>
</dbReference>
<dbReference type="InterPro" id="IPR002941">
    <property type="entry name" value="DNA_methylase_N4/N6"/>
</dbReference>
<dbReference type="EMBL" id="CP018044">
    <property type="protein sequence ID" value="ATU19997.1"/>
    <property type="molecule type" value="Genomic_DNA"/>
</dbReference>
<dbReference type="PRINTS" id="PR00506">
    <property type="entry name" value="D21N6MTFRASE"/>
</dbReference>
<dbReference type="KEGG" id="bcho:BcFMB_02585"/>
<dbReference type="Proteomes" id="UP000229907">
    <property type="component" value="Chromosome"/>
</dbReference>
<proteinExistence type="inferred from homology"/>
<reference evidence="7 8" key="1">
    <citation type="submission" date="2016-11" db="EMBL/GenBank/DDBJ databases">
        <title>complete genome sequence of Bifidobacterium choerinum strain FMB-1.</title>
        <authorList>
            <person name="Park C.-S."/>
            <person name="Jung D.-H."/>
            <person name="Choi D.-S."/>
        </authorList>
    </citation>
    <scope>NUCLEOTIDE SEQUENCE [LARGE SCALE GENOMIC DNA]</scope>
    <source>
        <strain evidence="7 8">FMB-1</strain>
    </source>
</reference>
<dbReference type="InterPro" id="IPR002052">
    <property type="entry name" value="DNA_methylase_N6_adenine_CS"/>
</dbReference>
<dbReference type="PROSITE" id="PS00092">
    <property type="entry name" value="N6_MTASE"/>
    <property type="match status" value="1"/>
</dbReference>
<keyword evidence="2" id="KW-0489">Methyltransferase</keyword>
<evidence type="ECO:0000313" key="8">
    <source>
        <dbReference type="Proteomes" id="UP000229907"/>
    </source>
</evidence>
<evidence type="ECO:0000259" key="6">
    <source>
        <dbReference type="Pfam" id="PF01555"/>
    </source>
</evidence>
<feature type="region of interest" description="Disordered" evidence="5">
    <location>
        <begin position="1"/>
        <end position="25"/>
    </location>
</feature>
<dbReference type="GO" id="GO:0003677">
    <property type="term" value="F:DNA binding"/>
    <property type="evidence" value="ECO:0007669"/>
    <property type="project" value="InterPro"/>
</dbReference>
<dbReference type="GO" id="GO:0008170">
    <property type="term" value="F:N-methyltransferase activity"/>
    <property type="evidence" value="ECO:0007669"/>
    <property type="project" value="InterPro"/>
</dbReference>